<dbReference type="AlphaFoldDB" id="A0A1U7M7J7"/>
<sequence>MKKVLVTTDGSDNANKALLEAKRMATALDANIDILYVVKYLVKNSYLRIERYTPEAIEDLKKMGQEILDDSLKYFDDFKGEVNTKLKAGDPAEVIIEETEKEDYELVVMGSRGLGTFSRTMLGSVSHKVLNHVDTNVLIVK</sequence>
<evidence type="ECO:0000259" key="2">
    <source>
        <dbReference type="Pfam" id="PF00582"/>
    </source>
</evidence>
<dbReference type="Pfam" id="PF00582">
    <property type="entry name" value="Usp"/>
    <property type="match status" value="1"/>
</dbReference>
<proteinExistence type="inferred from homology"/>
<dbReference type="PANTHER" id="PTHR46268:SF6">
    <property type="entry name" value="UNIVERSAL STRESS PROTEIN UP12"/>
    <property type="match status" value="1"/>
</dbReference>
<dbReference type="PANTHER" id="PTHR46268">
    <property type="entry name" value="STRESS RESPONSE PROTEIN NHAX"/>
    <property type="match status" value="1"/>
</dbReference>
<reference evidence="3 4" key="1">
    <citation type="submission" date="2016-02" db="EMBL/GenBank/DDBJ databases">
        <title>Genome sequence of Tissierella creatinophila DSM 6911.</title>
        <authorList>
            <person name="Poehlein A."/>
            <person name="Daniel R."/>
        </authorList>
    </citation>
    <scope>NUCLEOTIDE SEQUENCE [LARGE SCALE GENOMIC DNA]</scope>
    <source>
        <strain evidence="3 4">DSM 6911</strain>
    </source>
</reference>
<organism evidence="3 4">
    <name type="scientific">Tissierella creatinophila DSM 6911</name>
    <dbReference type="NCBI Taxonomy" id="1123403"/>
    <lineage>
        <taxon>Bacteria</taxon>
        <taxon>Bacillati</taxon>
        <taxon>Bacillota</taxon>
        <taxon>Tissierellia</taxon>
        <taxon>Tissierellales</taxon>
        <taxon>Tissierellaceae</taxon>
        <taxon>Tissierella</taxon>
    </lineage>
</organism>
<protein>
    <submittedName>
        <fullName evidence="3">Putative universal stress protein</fullName>
    </submittedName>
</protein>
<evidence type="ECO:0000313" key="4">
    <source>
        <dbReference type="Proteomes" id="UP000186112"/>
    </source>
</evidence>
<dbReference type="PRINTS" id="PR01438">
    <property type="entry name" value="UNVRSLSTRESS"/>
</dbReference>
<dbReference type="InterPro" id="IPR014729">
    <property type="entry name" value="Rossmann-like_a/b/a_fold"/>
</dbReference>
<comment type="caution">
    <text evidence="3">The sequence shown here is derived from an EMBL/GenBank/DDBJ whole genome shotgun (WGS) entry which is preliminary data.</text>
</comment>
<dbReference type="OrthoDB" id="9794782at2"/>
<keyword evidence="4" id="KW-1185">Reference proteome</keyword>
<dbReference type="EMBL" id="LTDM01000011">
    <property type="protein sequence ID" value="OLS03230.1"/>
    <property type="molecule type" value="Genomic_DNA"/>
</dbReference>
<feature type="domain" description="UspA" evidence="2">
    <location>
        <begin position="1"/>
        <end position="141"/>
    </location>
</feature>
<dbReference type="InterPro" id="IPR006016">
    <property type="entry name" value="UspA"/>
</dbReference>
<evidence type="ECO:0000256" key="1">
    <source>
        <dbReference type="ARBA" id="ARBA00008791"/>
    </source>
</evidence>
<comment type="similarity">
    <text evidence="1">Belongs to the universal stress protein A family.</text>
</comment>
<dbReference type="Proteomes" id="UP000186112">
    <property type="component" value="Unassembled WGS sequence"/>
</dbReference>
<dbReference type="RefSeq" id="WP_075725639.1">
    <property type="nucleotide sequence ID" value="NZ_LTDM01000011.1"/>
</dbReference>
<dbReference type="Gene3D" id="3.40.50.620">
    <property type="entry name" value="HUPs"/>
    <property type="match status" value="1"/>
</dbReference>
<gene>
    <name evidence="3" type="ORF">TICRE_09310</name>
</gene>
<accession>A0A1U7M7J7</accession>
<name>A0A1U7M7J7_TISCR</name>
<dbReference type="SUPFAM" id="SSF52402">
    <property type="entry name" value="Adenine nucleotide alpha hydrolases-like"/>
    <property type="match status" value="1"/>
</dbReference>
<dbReference type="CDD" id="cd00293">
    <property type="entry name" value="USP-like"/>
    <property type="match status" value="1"/>
</dbReference>
<evidence type="ECO:0000313" key="3">
    <source>
        <dbReference type="EMBL" id="OLS03230.1"/>
    </source>
</evidence>
<dbReference type="InterPro" id="IPR006015">
    <property type="entry name" value="Universal_stress_UspA"/>
</dbReference>